<name>A0A815W5M6_9BILA</name>
<dbReference type="InterPro" id="IPR000101">
    <property type="entry name" value="GGT_peptidase"/>
</dbReference>
<evidence type="ECO:0000313" key="4">
    <source>
        <dbReference type="EMBL" id="CAF1539257.1"/>
    </source>
</evidence>
<comment type="caution">
    <text evidence="4">The sequence shown here is derived from an EMBL/GenBank/DDBJ whole genome shotgun (WGS) entry which is preliminary data.</text>
</comment>
<reference evidence="4" key="1">
    <citation type="submission" date="2021-02" db="EMBL/GenBank/DDBJ databases">
        <authorList>
            <person name="Nowell W R."/>
        </authorList>
    </citation>
    <scope>NUCLEOTIDE SEQUENCE</scope>
</reference>
<dbReference type="Pfam" id="PF01019">
    <property type="entry name" value="G_glu_transpept"/>
    <property type="match status" value="1"/>
</dbReference>
<dbReference type="EMBL" id="CAJNOW010008529">
    <property type="protein sequence ID" value="CAF1539257.1"/>
    <property type="molecule type" value="Genomic_DNA"/>
</dbReference>
<feature type="binding site" evidence="3">
    <location>
        <begin position="38"/>
        <end position="40"/>
    </location>
    <ligand>
        <name>L-glutamate</name>
        <dbReference type="ChEBI" id="CHEBI:29985"/>
    </ligand>
</feature>
<gene>
    <name evidence="5" type="ORF">GIL414_LOCUS63071</name>
    <name evidence="4" type="ORF">KQP761_LOCUS16851</name>
</gene>
<dbReference type="SUPFAM" id="SSF56235">
    <property type="entry name" value="N-terminal nucleophile aminohydrolases (Ntn hydrolases)"/>
    <property type="match status" value="1"/>
</dbReference>
<dbReference type="InterPro" id="IPR029055">
    <property type="entry name" value="Ntn_hydrolases_N"/>
</dbReference>
<dbReference type="PRINTS" id="PR01210">
    <property type="entry name" value="GGTRANSPTASE"/>
</dbReference>
<dbReference type="OrthoDB" id="1081007at2759"/>
<dbReference type="InterPro" id="IPR043137">
    <property type="entry name" value="GGT_ssub_C"/>
</dbReference>
<keyword evidence="1" id="KW-1199">Hemostasis impairing toxin</keyword>
<organism evidence="4 6">
    <name type="scientific">Rotaria magnacalcarata</name>
    <dbReference type="NCBI Taxonomy" id="392030"/>
    <lineage>
        <taxon>Eukaryota</taxon>
        <taxon>Metazoa</taxon>
        <taxon>Spiralia</taxon>
        <taxon>Gnathifera</taxon>
        <taxon>Rotifera</taxon>
        <taxon>Eurotatoria</taxon>
        <taxon>Bdelloidea</taxon>
        <taxon>Philodinida</taxon>
        <taxon>Philodinidae</taxon>
        <taxon>Rotaria</taxon>
    </lineage>
</organism>
<feature type="non-terminal residue" evidence="4">
    <location>
        <position position="212"/>
    </location>
</feature>
<protein>
    <submittedName>
        <fullName evidence="4">Uncharacterized protein</fullName>
    </submittedName>
</protein>
<evidence type="ECO:0000256" key="1">
    <source>
        <dbReference type="ARBA" id="ARBA00084097"/>
    </source>
</evidence>
<accession>A0A815W5M6</accession>
<sequence length="212" mass="22865">TTFGYQYYGGTWEDRIKTGTAHLSVVGLDGDAVALTSTVNQYFGSTVLGPVTDIIYNDQMDSFSTPNTINAFGVPASPANFIAPGKRPVSSMAPLVVIEKQSQRIQQVIGASGGTKITTSIAQVSMLNLWFNQDIKQAVDAPRLHSQLLPQEVIAESGFDPEILQSLKRRGHNVTCSVLGGSAMQGIEWRDEVNEYWANCDIRKGGGPEGLS</sequence>
<dbReference type="Proteomes" id="UP000681720">
    <property type="component" value="Unassembled WGS sequence"/>
</dbReference>
<dbReference type="GO" id="GO:0005886">
    <property type="term" value="C:plasma membrane"/>
    <property type="evidence" value="ECO:0007669"/>
    <property type="project" value="TreeGrafter"/>
</dbReference>
<evidence type="ECO:0000313" key="6">
    <source>
        <dbReference type="Proteomes" id="UP000663834"/>
    </source>
</evidence>
<dbReference type="PANTHER" id="PTHR11686">
    <property type="entry name" value="GAMMA GLUTAMYL TRANSPEPTIDASE"/>
    <property type="match status" value="1"/>
</dbReference>
<dbReference type="Gene3D" id="3.60.20.40">
    <property type="match status" value="1"/>
</dbReference>
<evidence type="ECO:0000256" key="3">
    <source>
        <dbReference type="PIRSR" id="PIRSR600101-2"/>
    </source>
</evidence>
<feature type="binding site" evidence="3">
    <location>
        <position position="114"/>
    </location>
    <ligand>
        <name>L-glutamate</name>
        <dbReference type="ChEBI" id="CHEBI:29985"/>
    </ligand>
</feature>
<dbReference type="GO" id="GO:0006751">
    <property type="term" value="P:glutathione catabolic process"/>
    <property type="evidence" value="ECO:0007669"/>
    <property type="project" value="InterPro"/>
</dbReference>
<proteinExistence type="predicted"/>
<keyword evidence="1" id="KW-0800">Toxin</keyword>
<dbReference type="EMBL" id="CAJOBJ010259040">
    <property type="protein sequence ID" value="CAF5108666.1"/>
    <property type="molecule type" value="Genomic_DNA"/>
</dbReference>
<evidence type="ECO:0000313" key="5">
    <source>
        <dbReference type="EMBL" id="CAF5108666.1"/>
    </source>
</evidence>
<dbReference type="AlphaFoldDB" id="A0A815W5M6"/>
<dbReference type="FunFam" id="3.60.20.40:FF:000001">
    <property type="entry name" value="Gamma-glutamyltranspeptidase 1"/>
    <property type="match status" value="1"/>
</dbReference>
<feature type="binding site" evidence="3">
    <location>
        <begin position="90"/>
        <end position="91"/>
    </location>
    <ligand>
        <name>L-glutamate</name>
        <dbReference type="ChEBI" id="CHEBI:29985"/>
    </ligand>
</feature>
<dbReference type="PANTHER" id="PTHR11686:SF9">
    <property type="entry name" value="RE13973P"/>
    <property type="match status" value="1"/>
</dbReference>
<feature type="active site" description="Nucleophile" evidence="2">
    <location>
        <position position="20"/>
    </location>
</feature>
<dbReference type="Proteomes" id="UP000663834">
    <property type="component" value="Unassembled WGS sequence"/>
</dbReference>
<keyword evidence="1" id="KW-1202">Platelet aggregation activating toxin</keyword>
<evidence type="ECO:0000256" key="2">
    <source>
        <dbReference type="PIRSR" id="PIRSR600101-1"/>
    </source>
</evidence>
<dbReference type="GO" id="GO:0036374">
    <property type="term" value="F:glutathione hydrolase activity"/>
    <property type="evidence" value="ECO:0007669"/>
    <property type="project" value="InterPro"/>
</dbReference>